<dbReference type="AlphaFoldDB" id="A0A9P4YLA0"/>
<dbReference type="EMBL" id="JAAQVJ010000010">
    <property type="protein sequence ID" value="KAF3900714.1"/>
    <property type="molecule type" value="Genomic_DNA"/>
</dbReference>
<protein>
    <recommendedName>
        <fullName evidence="4">Protein kinase domain-containing protein</fullName>
    </recommendedName>
</protein>
<name>A0A9P4YLA0_9EURO</name>
<reference evidence="2" key="1">
    <citation type="submission" date="2020-03" db="EMBL/GenBank/DDBJ databases">
        <title>Whole Genome Sequence of Trichophyton interdigitale from India.</title>
        <authorList>
            <person name="Kumar P."/>
        </authorList>
    </citation>
    <scope>NUCLEOTIDE SEQUENCE</scope>
    <source>
        <strain evidence="2">UCMS-IGIB-CI14</strain>
    </source>
</reference>
<organism evidence="2 3">
    <name type="scientific">Trichophyton interdigitale</name>
    <dbReference type="NCBI Taxonomy" id="101480"/>
    <lineage>
        <taxon>Eukaryota</taxon>
        <taxon>Fungi</taxon>
        <taxon>Dikarya</taxon>
        <taxon>Ascomycota</taxon>
        <taxon>Pezizomycotina</taxon>
        <taxon>Eurotiomycetes</taxon>
        <taxon>Eurotiomycetidae</taxon>
        <taxon>Onygenales</taxon>
        <taxon>Arthrodermataceae</taxon>
        <taxon>Trichophyton</taxon>
    </lineage>
</organism>
<evidence type="ECO:0000313" key="3">
    <source>
        <dbReference type="Proteomes" id="UP000749309"/>
    </source>
</evidence>
<evidence type="ECO:0000313" key="2">
    <source>
        <dbReference type="EMBL" id="KAF3900714.1"/>
    </source>
</evidence>
<dbReference type="Proteomes" id="UP000749309">
    <property type="component" value="Unassembled WGS sequence"/>
</dbReference>
<sequence>MRNIASQEPRTAPSGDPAVPKPSMPEPELAEQLNADVRRKYVKDKKLGEGTYAVVYLGHLRDDPTSLIKSDFASFDRKKRSSKGSSLSLACH</sequence>
<accession>A0A9P4YLA0</accession>
<proteinExistence type="predicted"/>
<gene>
    <name evidence="2" type="ORF">GY632_0596</name>
</gene>
<evidence type="ECO:0008006" key="4">
    <source>
        <dbReference type="Google" id="ProtNLM"/>
    </source>
</evidence>
<comment type="caution">
    <text evidence="2">The sequence shown here is derived from an EMBL/GenBank/DDBJ whole genome shotgun (WGS) entry which is preliminary data.</text>
</comment>
<evidence type="ECO:0000256" key="1">
    <source>
        <dbReference type="SAM" id="MobiDB-lite"/>
    </source>
</evidence>
<feature type="region of interest" description="Disordered" evidence="1">
    <location>
        <begin position="1"/>
        <end position="33"/>
    </location>
</feature>